<organism evidence="1 3">
    <name type="scientific">Treponema phagedenis</name>
    <dbReference type="NCBI Taxonomy" id="162"/>
    <lineage>
        <taxon>Bacteria</taxon>
        <taxon>Pseudomonadati</taxon>
        <taxon>Spirochaetota</taxon>
        <taxon>Spirochaetia</taxon>
        <taxon>Spirochaetales</taxon>
        <taxon>Treponemataceae</taxon>
        <taxon>Treponema</taxon>
    </lineage>
</organism>
<sequence length="116" mass="13844">MKKRKRIEQEKKLVDLMIDMYVRGHKGGAQFNAEELKNYAHLRIEHCLYKEEDFKPFCNVCPIHCYAKNMREEIKKVMRYSGPRLLFRHPIMSIAHLISTLKSKKHPPPLPKKLQK</sequence>
<evidence type="ECO:0000313" key="1">
    <source>
        <dbReference type="EMBL" id="CEM62324.1"/>
    </source>
</evidence>
<proteinExistence type="predicted"/>
<protein>
    <submittedName>
        <fullName evidence="2">Nitrous oxide-stimulated promoter family protein</fullName>
    </submittedName>
</protein>
<dbReference type="OrthoDB" id="164329at2"/>
<accession>A0A0B7GUH6</accession>
<name>A0A0B7GUH6_TREPH</name>
<dbReference type="GeneID" id="57752189"/>
<evidence type="ECO:0000313" key="2">
    <source>
        <dbReference type="EMBL" id="QEJ99192.1"/>
    </source>
</evidence>
<dbReference type="EMBL" id="CP042817">
    <property type="protein sequence ID" value="QEJ99192.1"/>
    <property type="molecule type" value="Genomic_DNA"/>
</dbReference>
<gene>
    <name evidence="2" type="ORF">FUT82_15150</name>
    <name evidence="1" type="ORF">TPHV1_30219</name>
</gene>
<evidence type="ECO:0000313" key="4">
    <source>
        <dbReference type="Proteomes" id="UP000323594"/>
    </source>
</evidence>
<keyword evidence="3" id="KW-1185">Reference proteome</keyword>
<dbReference type="NCBIfam" id="NF007714">
    <property type="entry name" value="PRK10410.1-2"/>
    <property type="match status" value="1"/>
</dbReference>
<dbReference type="EMBL" id="CDNC01000023">
    <property type="protein sequence ID" value="CEM62324.1"/>
    <property type="molecule type" value="Genomic_DNA"/>
</dbReference>
<dbReference type="Proteomes" id="UP000323594">
    <property type="component" value="Chromosome"/>
</dbReference>
<dbReference type="Pfam" id="PF11756">
    <property type="entry name" value="YgbA_NO"/>
    <property type="match status" value="1"/>
</dbReference>
<reference evidence="3" key="2">
    <citation type="submission" date="2015-01" db="EMBL/GenBank/DDBJ databases">
        <authorList>
            <person name="Manzoor Shahid"/>
            <person name="Zubair Saima"/>
        </authorList>
    </citation>
    <scope>NUCLEOTIDE SEQUENCE [LARGE SCALE GENOMIC DNA]</scope>
    <source>
        <strain evidence="3">V1</strain>
    </source>
</reference>
<reference evidence="1" key="1">
    <citation type="submission" date="2015-01" db="EMBL/GenBank/DDBJ databases">
        <authorList>
            <person name="Xiang T."/>
            <person name="Song Y."/>
            <person name="Huang L."/>
            <person name="Wang B."/>
            <person name="Wu P."/>
        </authorList>
    </citation>
    <scope>NUCLEOTIDE SEQUENCE [LARGE SCALE GENOMIC DNA]</scope>
    <source>
        <strain evidence="1">V1</strain>
    </source>
</reference>
<evidence type="ECO:0000313" key="3">
    <source>
        <dbReference type="Proteomes" id="UP000042527"/>
    </source>
</evidence>
<dbReference type="InterPro" id="IPR020483">
    <property type="entry name" value="Uncharacterised_YgbA"/>
</dbReference>
<dbReference type="AlphaFoldDB" id="A0A0B7GUH6"/>
<dbReference type="RefSeq" id="WP_002700416.1">
    <property type="nucleotide sequence ID" value="NZ_CDNC01000023.1"/>
</dbReference>
<dbReference type="Proteomes" id="UP000042527">
    <property type="component" value="Unassembled WGS sequence"/>
</dbReference>
<reference evidence="2 4" key="3">
    <citation type="submission" date="2019-08" db="EMBL/GenBank/DDBJ databases">
        <authorList>
            <person name="Kuhnert P."/>
        </authorList>
    </citation>
    <scope>NUCLEOTIDE SEQUENCE [LARGE SCALE GENOMIC DNA]</scope>
    <source>
        <strain evidence="2 4">B36.5</strain>
    </source>
</reference>